<dbReference type="eggNOG" id="COG2220">
    <property type="taxonomic scope" value="Bacteria"/>
</dbReference>
<name>A0A1I0AGC8_9FIRM</name>
<gene>
    <name evidence="1" type="ORF">SAMN04487771_100212</name>
</gene>
<evidence type="ECO:0000313" key="2">
    <source>
        <dbReference type="Proteomes" id="UP000199820"/>
    </source>
</evidence>
<dbReference type="Proteomes" id="UP000199820">
    <property type="component" value="Unassembled WGS sequence"/>
</dbReference>
<reference evidence="1 2" key="1">
    <citation type="submission" date="2016-10" db="EMBL/GenBank/DDBJ databases">
        <authorList>
            <person name="de Groot N.N."/>
        </authorList>
    </citation>
    <scope>NUCLEOTIDE SEQUENCE [LARGE SCALE GENOMIC DNA]</scope>
    <source>
        <strain evidence="1 2">KH1P1</strain>
    </source>
</reference>
<dbReference type="Gene3D" id="3.60.15.10">
    <property type="entry name" value="Ribonuclease Z/Hydroxyacylglutathione hydrolase-like"/>
    <property type="match status" value="1"/>
</dbReference>
<dbReference type="Pfam" id="PF13483">
    <property type="entry name" value="Lactamase_B_3"/>
    <property type="match status" value="1"/>
</dbReference>
<accession>A0A1I0AGC8</accession>
<dbReference type="AlphaFoldDB" id="A0A1I0AGC8"/>
<dbReference type="PANTHER" id="PTHR39189">
    <property type="entry name" value="UPF0173 METAL-DEPENDENT HYDROLASE YTKL"/>
    <property type="match status" value="1"/>
</dbReference>
<dbReference type="SUPFAM" id="SSF56281">
    <property type="entry name" value="Metallo-hydrolase/oxidoreductase"/>
    <property type="match status" value="1"/>
</dbReference>
<dbReference type="EMBL" id="FOIL01000002">
    <property type="protein sequence ID" value="SES92881.1"/>
    <property type="molecule type" value="Genomic_DNA"/>
</dbReference>
<keyword evidence="2" id="KW-1185">Reference proteome</keyword>
<dbReference type="InterPro" id="IPR036866">
    <property type="entry name" value="RibonucZ/Hydroxyglut_hydro"/>
</dbReference>
<sequence>MGNVKLTWLGHSCFALEKEDYRIIFDPYLDGSAPGYAPLRETADRVLCSHEHNDHGGKDHGAGGVELTKNAAEKECPWEITEIHSFHDGNQGRDRGENIIRVLDDGEFRIAHMGDLGCEMTEEQKEQLRFLDVMMVPIGGYFTMEPEDVKKLVDELQPTVVVPMHYRFGKYGYPAIAEAERYTKLCEDVIEYDGPTLELPEDGSPQTAMLRYLGSGIDVSRE</sequence>
<organism evidence="1 2">
    <name type="scientific">[Clostridium] aminophilum</name>
    <dbReference type="NCBI Taxonomy" id="1526"/>
    <lineage>
        <taxon>Bacteria</taxon>
        <taxon>Bacillati</taxon>
        <taxon>Bacillota</taxon>
        <taxon>Clostridia</taxon>
        <taxon>Lachnospirales</taxon>
        <taxon>Lachnospiraceae</taxon>
    </lineage>
</organism>
<dbReference type="STRING" id="1526.SAMN02910262_02194"/>
<evidence type="ECO:0000313" key="1">
    <source>
        <dbReference type="EMBL" id="SES92881.1"/>
    </source>
</evidence>
<dbReference type="RefSeq" id="WP_074648141.1">
    <property type="nucleotide sequence ID" value="NZ_FOIL01000002.1"/>
</dbReference>
<dbReference type="PANTHER" id="PTHR39189:SF1">
    <property type="entry name" value="UPF0173 METAL-DEPENDENT HYDROLASE YTKL"/>
    <property type="match status" value="1"/>
</dbReference>
<proteinExistence type="predicted"/>
<protein>
    <submittedName>
        <fullName evidence="1">L-ascorbate metabolism protein UlaG, beta-lactamase superfamily</fullName>
    </submittedName>
</protein>